<dbReference type="Proteomes" id="UP000027135">
    <property type="component" value="Unassembled WGS sequence"/>
</dbReference>
<proteinExistence type="predicted"/>
<gene>
    <name evidence="1" type="ORF">L798_12352</name>
</gene>
<evidence type="ECO:0000313" key="1">
    <source>
        <dbReference type="EMBL" id="KDR13571.1"/>
    </source>
</evidence>
<dbReference type="AlphaFoldDB" id="A0A067R611"/>
<keyword evidence="2" id="KW-1185">Reference proteome</keyword>
<reference evidence="1 2" key="1">
    <citation type="journal article" date="2014" name="Nat. Commun.">
        <title>Molecular traces of alternative social organization in a termite genome.</title>
        <authorList>
            <person name="Terrapon N."/>
            <person name="Li C."/>
            <person name="Robertson H.M."/>
            <person name="Ji L."/>
            <person name="Meng X."/>
            <person name="Booth W."/>
            <person name="Chen Z."/>
            <person name="Childers C.P."/>
            <person name="Glastad K.M."/>
            <person name="Gokhale K."/>
            <person name="Gowin J."/>
            <person name="Gronenberg W."/>
            <person name="Hermansen R.A."/>
            <person name="Hu H."/>
            <person name="Hunt B.G."/>
            <person name="Huylmans A.K."/>
            <person name="Khalil S.M."/>
            <person name="Mitchell R.D."/>
            <person name="Munoz-Torres M.C."/>
            <person name="Mustard J.A."/>
            <person name="Pan H."/>
            <person name="Reese J.T."/>
            <person name="Scharf M.E."/>
            <person name="Sun F."/>
            <person name="Vogel H."/>
            <person name="Xiao J."/>
            <person name="Yang W."/>
            <person name="Yang Z."/>
            <person name="Yang Z."/>
            <person name="Zhou J."/>
            <person name="Zhu J."/>
            <person name="Brent C.S."/>
            <person name="Elsik C.G."/>
            <person name="Goodisman M.A."/>
            <person name="Liberles D.A."/>
            <person name="Roe R.M."/>
            <person name="Vargo E.L."/>
            <person name="Vilcinskas A."/>
            <person name="Wang J."/>
            <person name="Bornberg-Bauer E."/>
            <person name="Korb J."/>
            <person name="Zhang G."/>
            <person name="Liebig J."/>
        </authorList>
    </citation>
    <scope>NUCLEOTIDE SEQUENCE [LARGE SCALE GENOMIC DNA]</scope>
    <source>
        <tissue evidence="1">Whole organism</tissue>
    </source>
</reference>
<evidence type="ECO:0000313" key="2">
    <source>
        <dbReference type="Proteomes" id="UP000027135"/>
    </source>
</evidence>
<sequence length="63" mass="7247">MVSCGIKMEIQWENLHQLFIDFKVTCDSAKKDILCIPIECGKPVELVWLIKTCLNETYSVKSI</sequence>
<organism evidence="1 2">
    <name type="scientific">Zootermopsis nevadensis</name>
    <name type="common">Dampwood termite</name>
    <dbReference type="NCBI Taxonomy" id="136037"/>
    <lineage>
        <taxon>Eukaryota</taxon>
        <taxon>Metazoa</taxon>
        <taxon>Ecdysozoa</taxon>
        <taxon>Arthropoda</taxon>
        <taxon>Hexapoda</taxon>
        <taxon>Insecta</taxon>
        <taxon>Pterygota</taxon>
        <taxon>Neoptera</taxon>
        <taxon>Polyneoptera</taxon>
        <taxon>Dictyoptera</taxon>
        <taxon>Blattodea</taxon>
        <taxon>Blattoidea</taxon>
        <taxon>Termitoidae</taxon>
        <taxon>Termopsidae</taxon>
        <taxon>Zootermopsis</taxon>
    </lineage>
</organism>
<name>A0A067R611_ZOONE</name>
<dbReference type="InParanoid" id="A0A067R611"/>
<accession>A0A067R611</accession>
<protein>
    <submittedName>
        <fullName evidence="1">Uncharacterized protein</fullName>
    </submittedName>
</protein>
<dbReference type="EMBL" id="KK852937">
    <property type="protein sequence ID" value="KDR13571.1"/>
    <property type="molecule type" value="Genomic_DNA"/>
</dbReference>